<dbReference type="HOGENOM" id="CLU_004471_6_0_1"/>
<evidence type="ECO:0000259" key="2">
    <source>
        <dbReference type="Pfam" id="PF22942"/>
    </source>
</evidence>
<feature type="region of interest" description="Disordered" evidence="1">
    <location>
        <begin position="1"/>
        <end position="38"/>
    </location>
</feature>
<gene>
    <name evidence="4" type="ORF">M7I_3985</name>
</gene>
<dbReference type="PANTHER" id="PTHR46411">
    <property type="entry name" value="FAMILY ATPASE, PUTATIVE-RELATED"/>
    <property type="match status" value="1"/>
</dbReference>
<proteinExistence type="predicted"/>
<evidence type="ECO:0000313" key="4">
    <source>
        <dbReference type="EMBL" id="EHL00108.1"/>
    </source>
</evidence>
<dbReference type="Pfam" id="PF23232">
    <property type="entry name" value="AAA_lid_13"/>
    <property type="match status" value="1"/>
</dbReference>
<feature type="domain" description="AAA+ ATPase lid" evidence="3">
    <location>
        <begin position="408"/>
        <end position="520"/>
    </location>
</feature>
<feature type="compositionally biased region" description="Basic and acidic residues" evidence="1">
    <location>
        <begin position="1"/>
        <end position="19"/>
    </location>
</feature>
<dbReference type="InterPro" id="IPR056599">
    <property type="entry name" value="AAA_lid_fung"/>
</dbReference>
<dbReference type="OrthoDB" id="10042665at2759"/>
<reference evidence="4 5" key="1">
    <citation type="journal article" date="2012" name="Eukaryot. Cell">
        <title>Genome sequence of the fungus Glarea lozoyensis: the first genome sequence of a species from the Helotiaceae family.</title>
        <authorList>
            <person name="Youssar L."/>
            <person name="Gruening B.A."/>
            <person name="Erxleben A."/>
            <person name="Guenther S."/>
            <person name="Huettel W."/>
        </authorList>
    </citation>
    <scope>NUCLEOTIDE SEQUENCE [LARGE SCALE GENOMIC DNA]</scope>
    <source>
        <strain evidence="5">ATCC 74030 / MF5533</strain>
    </source>
</reference>
<dbReference type="Pfam" id="PF22942">
    <property type="entry name" value="DUF7025"/>
    <property type="match status" value="1"/>
</dbReference>
<dbReference type="EMBL" id="AGUE01000098">
    <property type="protein sequence ID" value="EHL00108.1"/>
    <property type="molecule type" value="Genomic_DNA"/>
</dbReference>
<dbReference type="PANTHER" id="PTHR46411:SF4">
    <property type="entry name" value="AAA+ ATPASE DOMAIN-CONTAINING PROTEIN"/>
    <property type="match status" value="1"/>
</dbReference>
<dbReference type="InterPro" id="IPR054289">
    <property type="entry name" value="DUF7025"/>
</dbReference>
<organism evidence="4 5">
    <name type="scientific">Glarea lozoyensis (strain ATCC 74030 / MF5533)</name>
    <dbReference type="NCBI Taxonomy" id="1104152"/>
    <lineage>
        <taxon>Eukaryota</taxon>
        <taxon>Fungi</taxon>
        <taxon>Dikarya</taxon>
        <taxon>Ascomycota</taxon>
        <taxon>Pezizomycotina</taxon>
        <taxon>Leotiomycetes</taxon>
        <taxon>Helotiales</taxon>
        <taxon>Helotiaceae</taxon>
        <taxon>Glarea</taxon>
    </lineage>
</organism>
<dbReference type="InParanoid" id="H0EMY6"/>
<protein>
    <submittedName>
        <fullName evidence="4">Uncharacterized protein</fullName>
    </submittedName>
</protein>
<keyword evidence="5" id="KW-1185">Reference proteome</keyword>
<evidence type="ECO:0000259" key="3">
    <source>
        <dbReference type="Pfam" id="PF23232"/>
    </source>
</evidence>
<dbReference type="AlphaFoldDB" id="H0EMY6"/>
<name>H0EMY6_GLAL7</name>
<comment type="caution">
    <text evidence="4">The sequence shown here is derived from an EMBL/GenBank/DDBJ whole genome shotgun (WGS) entry which is preliminary data.</text>
</comment>
<accession>H0EMY6</accession>
<sequence length="534" mass="61372">MADTAEKKGEKYVLVKADGDEGTPEASNNETGSKAGDDCPDIIYKVQYKDFAGEIKGTKVLDAPYKLKKTTVAVWFPSIYKRGVGSKKNVLEEAENNNKEEGGNSFDEKSMEEKELIIHSEPIIKALRAIVDYYPGQSLLGNTITIKEPFSILVHHREELEAVLQKYLEDNLGDKILEEDARYIKPTPVATFEMLWMLFKPGMDVYANIDDQRGGPDLSPRKKLEERGEKFYKLLMGKQMDYKGYSMTVKEKPKRWYEGRVVVDQGSFYTYADWSDVSKHPAPMFDVDDDNTGILADLHYDCDCDECNEKRKAASVNTKWGSYENIDPRETPDLSTDKDGNPTKHRYFLFPRRIMGFDLKSKKWQALDVDFCRDPKIKTEAIQNLVLPSDKQELIKARIHVYIGYKPLDSEGRKRIWLQFFKKLESERGDEVNVKAGAKRYVLSDDVLKDIEWNGREIRNAFQTAVALAEYEAMQKMSKLGLGEEEEEKKALEIELRQDHFEKVVEMSDNFKKYLATVGEENKGDRGDDSLLYF</sequence>
<evidence type="ECO:0000313" key="5">
    <source>
        <dbReference type="Proteomes" id="UP000005446"/>
    </source>
</evidence>
<feature type="domain" description="DUF7025" evidence="2">
    <location>
        <begin position="185"/>
        <end position="250"/>
    </location>
</feature>
<evidence type="ECO:0000256" key="1">
    <source>
        <dbReference type="SAM" id="MobiDB-lite"/>
    </source>
</evidence>
<dbReference type="Proteomes" id="UP000005446">
    <property type="component" value="Unassembled WGS sequence"/>
</dbReference>